<reference evidence="2 3" key="1">
    <citation type="journal article" date="2013" name="Genome Announc.">
        <title>Whole-Genome Sequence of Microcystis aeruginosa TAIHU98, a Nontoxic Bloom-Forming Strain Isolated from Taihu Lake, China.</title>
        <authorList>
            <person name="Yang C."/>
            <person name="Zhang W."/>
            <person name="Ren M."/>
            <person name="Song L."/>
            <person name="Li T."/>
            <person name="Zhao J."/>
        </authorList>
    </citation>
    <scope>NUCLEOTIDE SEQUENCE [LARGE SCALE GENOMIC DNA]</scope>
    <source>
        <strain evidence="2 3">TAIHU98</strain>
    </source>
</reference>
<dbReference type="SUPFAM" id="SSF53098">
    <property type="entry name" value="Ribonuclease H-like"/>
    <property type="match status" value="1"/>
</dbReference>
<dbReference type="Gene3D" id="3.30.420.10">
    <property type="entry name" value="Ribonuclease H-like superfamily/Ribonuclease H"/>
    <property type="match status" value="1"/>
</dbReference>
<dbReference type="EMBL" id="ANKQ01000003">
    <property type="protein sequence ID" value="ELP52514.1"/>
    <property type="molecule type" value="Genomic_DNA"/>
</dbReference>
<dbReference type="RefSeq" id="WP_002738340.1">
    <property type="nucleotide sequence ID" value="NZ_ANKQ01000003.1"/>
</dbReference>
<dbReference type="GO" id="GO:0008408">
    <property type="term" value="F:3'-5' exonuclease activity"/>
    <property type="evidence" value="ECO:0007669"/>
    <property type="project" value="InterPro"/>
</dbReference>
<feature type="domain" description="3'-5' exonuclease" evidence="1">
    <location>
        <begin position="5"/>
        <end position="96"/>
    </location>
</feature>
<keyword evidence="2" id="KW-0540">Nuclease</keyword>
<dbReference type="GO" id="GO:0006139">
    <property type="term" value="P:nucleobase-containing compound metabolic process"/>
    <property type="evidence" value="ECO:0007669"/>
    <property type="project" value="InterPro"/>
</dbReference>
<keyword evidence="2" id="KW-0378">Hydrolase</keyword>
<dbReference type="AlphaFoldDB" id="L7E0F7"/>
<evidence type="ECO:0000313" key="3">
    <source>
        <dbReference type="Proteomes" id="UP000010932"/>
    </source>
</evidence>
<dbReference type="Pfam" id="PF01612">
    <property type="entry name" value="DNA_pol_A_exo1"/>
    <property type="match status" value="1"/>
</dbReference>
<evidence type="ECO:0000313" key="2">
    <source>
        <dbReference type="EMBL" id="ELP52514.1"/>
    </source>
</evidence>
<dbReference type="PATRIC" id="fig|1134457.3.peg.4819"/>
<dbReference type="GO" id="GO:0003676">
    <property type="term" value="F:nucleic acid binding"/>
    <property type="evidence" value="ECO:0007669"/>
    <property type="project" value="InterPro"/>
</dbReference>
<evidence type="ECO:0000259" key="1">
    <source>
        <dbReference type="Pfam" id="PF01612"/>
    </source>
</evidence>
<proteinExistence type="predicted"/>
<dbReference type="InterPro" id="IPR036397">
    <property type="entry name" value="RNaseH_sf"/>
</dbReference>
<dbReference type="InterPro" id="IPR012337">
    <property type="entry name" value="RNaseH-like_sf"/>
</dbReference>
<sequence>MPYLTESDAIRNAIDHFCHFPILWLDTEVADYDSKTPRLSLIQILADSTDLTGERVTILDVLERLDRTDYFITKILLVDRIEKVLHNATYDCKFLGGKSKVKKLPVP</sequence>
<organism evidence="2 3">
    <name type="scientific">Microcystis aeruginosa TAIHU98</name>
    <dbReference type="NCBI Taxonomy" id="1134457"/>
    <lineage>
        <taxon>Bacteria</taxon>
        <taxon>Bacillati</taxon>
        <taxon>Cyanobacteriota</taxon>
        <taxon>Cyanophyceae</taxon>
        <taxon>Oscillatoriophycideae</taxon>
        <taxon>Chroococcales</taxon>
        <taxon>Microcystaceae</taxon>
        <taxon>Microcystis</taxon>
    </lineage>
</organism>
<comment type="caution">
    <text evidence="2">The sequence shown here is derived from an EMBL/GenBank/DDBJ whole genome shotgun (WGS) entry which is preliminary data.</text>
</comment>
<name>L7E0F7_MICAE</name>
<protein>
    <submittedName>
        <fullName evidence="2">3'-5' exonuclease</fullName>
    </submittedName>
</protein>
<keyword evidence="2" id="KW-0269">Exonuclease</keyword>
<gene>
    <name evidence="2" type="ORF">O53_4239</name>
</gene>
<accession>L7E0F7</accession>
<dbReference type="InterPro" id="IPR002562">
    <property type="entry name" value="3'-5'_exonuclease_dom"/>
</dbReference>
<dbReference type="Proteomes" id="UP000010932">
    <property type="component" value="Unassembled WGS sequence"/>
</dbReference>